<dbReference type="GO" id="GO:0009279">
    <property type="term" value="C:cell outer membrane"/>
    <property type="evidence" value="ECO:0007669"/>
    <property type="project" value="UniProtKB-SubCell"/>
</dbReference>
<dbReference type="Proteomes" id="UP000004116">
    <property type="component" value="Unassembled WGS sequence"/>
</dbReference>
<dbReference type="InterPro" id="IPR000015">
    <property type="entry name" value="Fimb_usher"/>
</dbReference>
<evidence type="ECO:0000256" key="1">
    <source>
        <dbReference type="ARBA" id="ARBA00004571"/>
    </source>
</evidence>
<dbReference type="GO" id="GO:0015473">
    <property type="term" value="F:fimbrial usher porin activity"/>
    <property type="evidence" value="ECO:0007669"/>
    <property type="project" value="InterPro"/>
</dbReference>
<keyword evidence="5 8" id="KW-0732">Signal</keyword>
<feature type="non-terminal residue" evidence="10">
    <location>
        <position position="630"/>
    </location>
</feature>
<dbReference type="EMBL" id="AGCA01000271">
    <property type="protein sequence ID" value="EGY28975.1"/>
    <property type="molecule type" value="Genomic_DNA"/>
</dbReference>
<dbReference type="AlphaFoldDB" id="G2GZ58"/>
<evidence type="ECO:0000256" key="8">
    <source>
        <dbReference type="SAM" id="SignalP"/>
    </source>
</evidence>
<feature type="chain" id="PRO_5003430425" evidence="8">
    <location>
        <begin position="32"/>
        <end position="630"/>
    </location>
</feature>
<evidence type="ECO:0000313" key="11">
    <source>
        <dbReference type="Proteomes" id="UP000004116"/>
    </source>
</evidence>
<dbReference type="Gene3D" id="2.60.40.3110">
    <property type="match status" value="1"/>
</dbReference>
<keyword evidence="4" id="KW-0812">Transmembrane</keyword>
<evidence type="ECO:0000256" key="4">
    <source>
        <dbReference type="ARBA" id="ARBA00022692"/>
    </source>
</evidence>
<evidence type="ECO:0000256" key="6">
    <source>
        <dbReference type="ARBA" id="ARBA00023136"/>
    </source>
</evidence>
<dbReference type="GO" id="GO:0009297">
    <property type="term" value="P:pilus assembly"/>
    <property type="evidence" value="ECO:0007669"/>
    <property type="project" value="InterPro"/>
</dbReference>
<dbReference type="SUPFAM" id="SSF141729">
    <property type="entry name" value="FimD N-terminal domain-like"/>
    <property type="match status" value="1"/>
</dbReference>
<evidence type="ECO:0000256" key="7">
    <source>
        <dbReference type="ARBA" id="ARBA00023237"/>
    </source>
</evidence>
<keyword evidence="3" id="KW-0813">Transport</keyword>
<evidence type="ECO:0000256" key="2">
    <source>
        <dbReference type="ARBA" id="ARBA00008064"/>
    </source>
</evidence>
<feature type="signal peptide" evidence="8">
    <location>
        <begin position="1"/>
        <end position="31"/>
    </location>
</feature>
<dbReference type="OrthoDB" id="6465993at2"/>
<name>G2GZ58_9ENTR</name>
<evidence type="ECO:0000256" key="5">
    <source>
        <dbReference type="ARBA" id="ARBA00022729"/>
    </source>
</evidence>
<comment type="subcellular location">
    <subcellularLocation>
        <location evidence="1">Cell outer membrane</location>
        <topology evidence="1">Multi-pass membrane protein</topology>
    </subcellularLocation>
</comment>
<sequence length="630" mass="68354">MNTIIGGLFYPKKIAGLVAGAMLLACQSAMSAEFDLDVLKARGISPEVAAYFSEAPRFSPGTIPVSVSINGNDKGTINAQFSTEGQLCMDAHFLQQAGLKVPSDLSSVALDSPAEGDQTPLPCDDYATHYPGTTVSLFPNEARVLVVVPSDALAPMSTASPSGYLRGGMAALLNYDMFSSLSKSPWDTSRHGYVSLENGFNAGDWQVRSRQIINQSKSGTQFTALQTYAQRTFTNVGLQLQAGQINVRSSLFAIPSLSGMQIEPDRALNPVSGSGITVTGIAQTPQARVEIKQNNQLIYSTLVPAGRFTLPDIPTISANTDLQVTVNETNGEQHHFVVSASEQNAAQLSQPEGLSFALGKVRQESGGQVLPWVGSVSQGWRINSQLNLSGGALLAQGYQSLAARGEFMPLKNWLLRSSWWLSHDQQHSVQGQNLELSSTYRPLKNVGITVRAGHNSAGYRHLADSMYQNHQQGLSTHTFGASAHWSLPYLGGFSLGYTRFVSQQTTQSINIGWGKTIGKVNIRADWQQSLGRSSTKNNSDQLFVNVSLPWGEQHIDNYYRRSGRRSTMGSSINTHGQITPALHYSLAANHEFTEKHTGIRGSLNSNLHYTKVNVSASIDTNRRQNYNVIA</sequence>
<feature type="domain" description="PapC N-terminal" evidence="9">
    <location>
        <begin position="33"/>
        <end position="177"/>
    </location>
</feature>
<evidence type="ECO:0000256" key="3">
    <source>
        <dbReference type="ARBA" id="ARBA00022448"/>
    </source>
</evidence>
<dbReference type="PANTHER" id="PTHR30451">
    <property type="entry name" value="OUTER MEMBRANE USHER PROTEIN"/>
    <property type="match status" value="1"/>
</dbReference>
<keyword evidence="6" id="KW-0472">Membrane</keyword>
<organism evidence="10 11">
    <name type="scientific">Candidatus Regiella insecticola 5.15</name>
    <dbReference type="NCBI Taxonomy" id="1005043"/>
    <lineage>
        <taxon>Bacteria</taxon>
        <taxon>Pseudomonadati</taxon>
        <taxon>Pseudomonadota</taxon>
        <taxon>Gammaproteobacteria</taxon>
        <taxon>Enterobacterales</taxon>
        <taxon>Enterobacteriaceae</taxon>
        <taxon>aphid secondary symbionts</taxon>
        <taxon>Candidatus Regiella</taxon>
    </lineage>
</organism>
<dbReference type="InterPro" id="IPR025885">
    <property type="entry name" value="PapC_N"/>
</dbReference>
<keyword evidence="7" id="KW-0998">Cell outer membrane</keyword>
<dbReference type="Gene3D" id="3.10.20.410">
    <property type="match status" value="1"/>
</dbReference>
<dbReference type="RefSeq" id="WP_006706747.1">
    <property type="nucleotide sequence ID" value="NZ_AGCA01000271.1"/>
</dbReference>
<comment type="caution">
    <text evidence="10">The sequence shown here is derived from an EMBL/GenBank/DDBJ whole genome shotgun (WGS) entry which is preliminary data.</text>
</comment>
<gene>
    <name evidence="10" type="ORF">Rin_00010730</name>
</gene>
<dbReference type="InterPro" id="IPR037224">
    <property type="entry name" value="PapC_N_sf"/>
</dbReference>
<dbReference type="Pfam" id="PF13954">
    <property type="entry name" value="PapC_N"/>
    <property type="match status" value="1"/>
</dbReference>
<keyword evidence="11" id="KW-1185">Reference proteome</keyword>
<evidence type="ECO:0000313" key="10">
    <source>
        <dbReference type="EMBL" id="EGY28975.1"/>
    </source>
</evidence>
<dbReference type="Pfam" id="PF00577">
    <property type="entry name" value="Usher"/>
    <property type="match status" value="1"/>
</dbReference>
<proteinExistence type="inferred from homology"/>
<comment type="similarity">
    <text evidence="2">Belongs to the fimbrial export usher family.</text>
</comment>
<protein>
    <submittedName>
        <fullName evidence="10">P pilus assembly protein, porin PapC</fullName>
    </submittedName>
</protein>
<dbReference type="PANTHER" id="PTHR30451:SF8">
    <property type="entry name" value="FIMBRIAL USHER PROTEIN"/>
    <property type="match status" value="1"/>
</dbReference>
<evidence type="ECO:0000259" key="9">
    <source>
        <dbReference type="Pfam" id="PF13954"/>
    </source>
</evidence>
<accession>G2GZ58</accession>
<reference evidence="10 11" key="1">
    <citation type="journal article" date="2012" name="Genome Res.">
        <title>Genomic basis of endosymbiont-conferred protection against an insect parasitoid.</title>
        <authorList>
            <person name="Hansen A.K."/>
            <person name="Vorburger C."/>
            <person name="Moran N.A."/>
        </authorList>
    </citation>
    <scope>NUCLEOTIDE SEQUENCE [LARGE SCALE GENOMIC DNA]</scope>
    <source>
        <strain evidence="11">R5.15</strain>
    </source>
</reference>